<protein>
    <recommendedName>
        <fullName evidence="4">Nucleolar protein 16</fullName>
    </recommendedName>
</protein>
<dbReference type="Proteomes" id="UP000005666">
    <property type="component" value="Chromosome 9"/>
</dbReference>
<sequence length="234" mass="27960">MTSVRKRKMNRSSIGKATRRTKDKKKQINIRSNAIIAENWDYSLTLAQNYKKLGLRAKLQTPAGGNEADFTKIIKKQPLQSNYFKDDDEEEEEEEDENDQDELNSDGYYDENKILEGEARIQRDEDGNILKIVYGKMKKFDEDENVAQLKVRLEKSEPEKTEVVKLLEEYANRPENVRERLQSSREEEWLERLYNKHGDDYRKMFYDTKLNIYQQSQGDLRRRIEKWKKVHNIK</sequence>
<proteinExistence type="inferred from homology"/>
<gene>
    <name evidence="9" type="primary">TPHA0I02270</name>
    <name evidence="9" type="ordered locus">TPHA_0I02270</name>
</gene>
<evidence type="ECO:0000256" key="3">
    <source>
        <dbReference type="ARBA" id="ARBA00008479"/>
    </source>
</evidence>
<dbReference type="Pfam" id="PF09420">
    <property type="entry name" value="Nop16"/>
    <property type="match status" value="1"/>
</dbReference>
<evidence type="ECO:0000256" key="7">
    <source>
        <dbReference type="ARBA" id="ARBA00023242"/>
    </source>
</evidence>
<dbReference type="eggNOG" id="KOG4771">
    <property type="taxonomic scope" value="Eukaryota"/>
</dbReference>
<keyword evidence="7" id="KW-0539">Nucleus</keyword>
<dbReference type="GO" id="GO:0030687">
    <property type="term" value="C:preribosome, large subunit precursor"/>
    <property type="evidence" value="ECO:0007669"/>
    <property type="project" value="EnsemblFungi"/>
</dbReference>
<evidence type="ECO:0000256" key="6">
    <source>
        <dbReference type="ARBA" id="ARBA00022552"/>
    </source>
</evidence>
<dbReference type="GO" id="GO:0006364">
    <property type="term" value="P:rRNA processing"/>
    <property type="evidence" value="ECO:0007669"/>
    <property type="project" value="UniProtKB-KW"/>
</dbReference>
<keyword evidence="6" id="KW-0698">rRNA processing</keyword>
<comment type="similarity">
    <text evidence="3">Belongs to the NOP16 family.</text>
</comment>
<organism evidence="9 10">
    <name type="scientific">Tetrapisispora phaffii (strain ATCC 24235 / CBS 4417 / NBRC 1672 / NRRL Y-8282 / UCD 70-5)</name>
    <name type="common">Yeast</name>
    <name type="synonym">Fabospora phaffii</name>
    <dbReference type="NCBI Taxonomy" id="1071381"/>
    <lineage>
        <taxon>Eukaryota</taxon>
        <taxon>Fungi</taxon>
        <taxon>Dikarya</taxon>
        <taxon>Ascomycota</taxon>
        <taxon>Saccharomycotina</taxon>
        <taxon>Saccharomycetes</taxon>
        <taxon>Saccharomycetales</taxon>
        <taxon>Saccharomycetaceae</taxon>
        <taxon>Tetrapisispora</taxon>
    </lineage>
</organism>
<evidence type="ECO:0000313" key="9">
    <source>
        <dbReference type="EMBL" id="CCE64731.1"/>
    </source>
</evidence>
<dbReference type="EMBL" id="HE612864">
    <property type="protein sequence ID" value="CCE64731.1"/>
    <property type="molecule type" value="Genomic_DNA"/>
</dbReference>
<keyword evidence="5" id="KW-0690">Ribosome biogenesis</keyword>
<feature type="compositionally biased region" description="Acidic residues" evidence="8">
    <location>
        <begin position="86"/>
        <end position="104"/>
    </location>
</feature>
<evidence type="ECO:0000313" key="10">
    <source>
        <dbReference type="Proteomes" id="UP000005666"/>
    </source>
</evidence>
<dbReference type="GeneID" id="11534351"/>
<feature type="compositionally biased region" description="Basic residues" evidence="8">
    <location>
        <begin position="1"/>
        <end position="10"/>
    </location>
</feature>
<keyword evidence="10" id="KW-1185">Reference proteome</keyword>
<accession>G8BXV3</accession>
<evidence type="ECO:0000256" key="2">
    <source>
        <dbReference type="ARBA" id="ARBA00004604"/>
    </source>
</evidence>
<dbReference type="AlphaFoldDB" id="G8BXV3"/>
<feature type="compositionally biased region" description="Basic residues" evidence="8">
    <location>
        <begin position="17"/>
        <end position="26"/>
    </location>
</feature>
<feature type="region of interest" description="Disordered" evidence="8">
    <location>
        <begin position="81"/>
        <end position="109"/>
    </location>
</feature>
<dbReference type="STRING" id="1071381.G8BXV3"/>
<dbReference type="HOGENOM" id="CLU_078857_0_0_1"/>
<dbReference type="OMA" id="MQQTEAD"/>
<dbReference type="GO" id="GO:0005730">
    <property type="term" value="C:nucleolus"/>
    <property type="evidence" value="ECO:0007669"/>
    <property type="project" value="UniProtKB-SubCell"/>
</dbReference>
<dbReference type="GO" id="GO:0042273">
    <property type="term" value="P:ribosomal large subunit biogenesis"/>
    <property type="evidence" value="ECO:0007669"/>
    <property type="project" value="EnsemblFungi"/>
</dbReference>
<dbReference type="PANTHER" id="PTHR13243">
    <property type="entry name" value="HSPC111 PROTEIN-RELATED"/>
    <property type="match status" value="1"/>
</dbReference>
<dbReference type="RefSeq" id="XP_003687165.1">
    <property type="nucleotide sequence ID" value="XM_003687117.1"/>
</dbReference>
<dbReference type="KEGG" id="tpf:TPHA_0I02270"/>
<reference evidence="9 10" key="1">
    <citation type="journal article" date="2011" name="Proc. Natl. Acad. Sci. U.S.A.">
        <title>Evolutionary erosion of yeast sex chromosomes by mating-type switching accidents.</title>
        <authorList>
            <person name="Gordon J.L."/>
            <person name="Armisen D."/>
            <person name="Proux-Wera E."/>
            <person name="Oheigeartaigh S.S."/>
            <person name="Byrne K.P."/>
            <person name="Wolfe K.H."/>
        </authorList>
    </citation>
    <scope>NUCLEOTIDE SEQUENCE [LARGE SCALE GENOMIC DNA]</scope>
    <source>
        <strain evidence="10">ATCC 24235 / CBS 4417 / NBRC 1672 / NRRL Y-8282 / UCD 70-5</strain>
    </source>
</reference>
<feature type="region of interest" description="Disordered" evidence="8">
    <location>
        <begin position="1"/>
        <end position="26"/>
    </location>
</feature>
<comment type="function">
    <text evidence="1">Involved in the biogenesis of the 60S ribosomal subunit.</text>
</comment>
<dbReference type="PANTHER" id="PTHR13243:SF1">
    <property type="entry name" value="NUCLEOLAR PROTEIN 16"/>
    <property type="match status" value="1"/>
</dbReference>
<evidence type="ECO:0000256" key="5">
    <source>
        <dbReference type="ARBA" id="ARBA00022517"/>
    </source>
</evidence>
<evidence type="ECO:0000256" key="4">
    <source>
        <dbReference type="ARBA" id="ARBA00015522"/>
    </source>
</evidence>
<dbReference type="OrthoDB" id="285729at2759"/>
<evidence type="ECO:0000256" key="8">
    <source>
        <dbReference type="SAM" id="MobiDB-lite"/>
    </source>
</evidence>
<evidence type="ECO:0000256" key="1">
    <source>
        <dbReference type="ARBA" id="ARBA00002889"/>
    </source>
</evidence>
<dbReference type="InterPro" id="IPR019002">
    <property type="entry name" value="Ribosome_biogenesis_Nop16"/>
</dbReference>
<comment type="subcellular location">
    <subcellularLocation>
        <location evidence="2">Nucleus</location>
        <location evidence="2">Nucleolus</location>
    </subcellularLocation>
</comment>
<name>G8BXV3_TETPH</name>